<dbReference type="RefSeq" id="WP_152306250.1">
    <property type="nucleotide sequence ID" value="NZ_CP043617.1"/>
</dbReference>
<name>A0A5P8NY18_9BACT</name>
<proteinExistence type="predicted"/>
<reference evidence="2 3" key="1">
    <citation type="submission" date="2019-09" db="EMBL/GenBank/DDBJ databases">
        <title>Sulfurimonas gotlandica sp. nov., a chemoautotrophic and psychrotolerant epsilonproteobacterium isolated from a pelagic redoxcline, and an emended description of the genus Sulfurimonas.</title>
        <authorList>
            <person name="Wang S."/>
            <person name="Jiang L."/>
            <person name="Shao S."/>
        </authorList>
    </citation>
    <scope>NUCLEOTIDE SEQUENCE [LARGE SCALE GENOMIC DNA]</scope>
    <source>
        <strain evidence="2 3">GYSZ_1</strain>
    </source>
</reference>
<feature type="region of interest" description="Disordered" evidence="1">
    <location>
        <begin position="43"/>
        <end position="104"/>
    </location>
</feature>
<gene>
    <name evidence="2" type="ORF">FJR48_00630</name>
</gene>
<dbReference type="OrthoDB" id="5363503at2"/>
<sequence>MAIGPIGNAIFVNQQTAAASNVQNAHNNRVEFQNMVAQTLANEKEKEVVEVRPTEENHEVDPDREHQRQEADEETKRSEHQEKDEDEEKKSEKEFPIHKLDIKV</sequence>
<evidence type="ECO:0000313" key="2">
    <source>
        <dbReference type="EMBL" id="QFR48307.1"/>
    </source>
</evidence>
<dbReference type="AlphaFoldDB" id="A0A5P8NY18"/>
<organism evidence="2 3">
    <name type="scientific">Sulfurimonas lithotrophica</name>
    <dbReference type="NCBI Taxonomy" id="2590022"/>
    <lineage>
        <taxon>Bacteria</taxon>
        <taxon>Pseudomonadati</taxon>
        <taxon>Campylobacterota</taxon>
        <taxon>Epsilonproteobacteria</taxon>
        <taxon>Campylobacterales</taxon>
        <taxon>Sulfurimonadaceae</taxon>
        <taxon>Sulfurimonas</taxon>
    </lineage>
</organism>
<dbReference type="Proteomes" id="UP000326944">
    <property type="component" value="Chromosome"/>
</dbReference>
<protein>
    <submittedName>
        <fullName evidence="2">Uncharacterized protein</fullName>
    </submittedName>
</protein>
<evidence type="ECO:0000313" key="3">
    <source>
        <dbReference type="Proteomes" id="UP000326944"/>
    </source>
</evidence>
<dbReference type="KEGG" id="sulg:FJR48_00630"/>
<accession>A0A5P8NY18</accession>
<dbReference type="EMBL" id="CP043617">
    <property type="protein sequence ID" value="QFR48307.1"/>
    <property type="molecule type" value="Genomic_DNA"/>
</dbReference>
<evidence type="ECO:0000256" key="1">
    <source>
        <dbReference type="SAM" id="MobiDB-lite"/>
    </source>
</evidence>
<keyword evidence="3" id="KW-1185">Reference proteome</keyword>